<sequence length="148" mass="15805">MDRVTVLVVAAAILDDLAAPTRLLAARRSAPKTLAGSWEFAGGKVEPGEDPMAALVRELDEELGVEIAFGDLVPGSLPGRTWPIHRGHEMLVWTARITKGEPVPLQDHDELRWLAPADLHSVPWLPADVPIVDAVAASVFAGASPRPS</sequence>
<dbReference type="Proteomes" id="UP001157161">
    <property type="component" value="Unassembled WGS sequence"/>
</dbReference>
<dbReference type="InterPro" id="IPR047127">
    <property type="entry name" value="MutT-like"/>
</dbReference>
<proteinExistence type="inferred from homology"/>
<organism evidence="14 15">
    <name type="scientific">Litorihabitans aurantiacus</name>
    <dbReference type="NCBI Taxonomy" id="1930061"/>
    <lineage>
        <taxon>Bacteria</taxon>
        <taxon>Bacillati</taxon>
        <taxon>Actinomycetota</taxon>
        <taxon>Actinomycetes</taxon>
        <taxon>Micrococcales</taxon>
        <taxon>Beutenbergiaceae</taxon>
        <taxon>Litorihabitans</taxon>
    </lineage>
</organism>
<comment type="caution">
    <text evidence="14">The sequence shown here is derived from an EMBL/GenBank/DDBJ whole genome shotgun (WGS) entry which is preliminary data.</text>
</comment>
<dbReference type="PROSITE" id="PS00893">
    <property type="entry name" value="NUDIX_BOX"/>
    <property type="match status" value="1"/>
</dbReference>
<evidence type="ECO:0000256" key="7">
    <source>
        <dbReference type="ARBA" id="ARBA00022801"/>
    </source>
</evidence>
<dbReference type="Gene3D" id="3.90.79.10">
    <property type="entry name" value="Nucleoside Triphosphate Pyrophosphohydrolase"/>
    <property type="match status" value="1"/>
</dbReference>
<gene>
    <name evidence="14" type="ORF">GCM10025875_26900</name>
</gene>
<evidence type="ECO:0000256" key="6">
    <source>
        <dbReference type="ARBA" id="ARBA00022763"/>
    </source>
</evidence>
<dbReference type="EMBL" id="BSUM01000001">
    <property type="protein sequence ID" value="GMA32698.1"/>
    <property type="molecule type" value="Genomic_DNA"/>
</dbReference>
<dbReference type="GO" id="GO:0006260">
    <property type="term" value="P:DNA replication"/>
    <property type="evidence" value="ECO:0007669"/>
    <property type="project" value="UniProtKB-KW"/>
</dbReference>
<dbReference type="PRINTS" id="PR00502">
    <property type="entry name" value="NUDIXFAMILY"/>
</dbReference>
<keyword evidence="8" id="KW-0460">Magnesium</keyword>
<evidence type="ECO:0000313" key="15">
    <source>
        <dbReference type="Proteomes" id="UP001157161"/>
    </source>
</evidence>
<evidence type="ECO:0000256" key="8">
    <source>
        <dbReference type="ARBA" id="ARBA00022842"/>
    </source>
</evidence>
<feature type="domain" description="Nudix hydrolase" evidence="13">
    <location>
        <begin position="4"/>
        <end position="139"/>
    </location>
</feature>
<dbReference type="GO" id="GO:0006281">
    <property type="term" value="P:DNA repair"/>
    <property type="evidence" value="ECO:0007669"/>
    <property type="project" value="UniProtKB-KW"/>
</dbReference>
<evidence type="ECO:0000256" key="9">
    <source>
        <dbReference type="ARBA" id="ARBA00023204"/>
    </source>
</evidence>
<dbReference type="SUPFAM" id="SSF55811">
    <property type="entry name" value="Nudix"/>
    <property type="match status" value="1"/>
</dbReference>
<keyword evidence="7 12" id="KW-0378">Hydrolase</keyword>
<dbReference type="GO" id="GO:0035539">
    <property type="term" value="F:8-oxo-7,8-dihydrodeoxyguanosine triphosphate pyrophosphatase activity"/>
    <property type="evidence" value="ECO:0007669"/>
    <property type="project" value="UniProtKB-EC"/>
</dbReference>
<keyword evidence="6" id="KW-0227">DNA damage</keyword>
<evidence type="ECO:0000259" key="13">
    <source>
        <dbReference type="PROSITE" id="PS51462"/>
    </source>
</evidence>
<dbReference type="InterPro" id="IPR020084">
    <property type="entry name" value="NUDIX_hydrolase_CS"/>
</dbReference>
<dbReference type="EC" id="3.6.1.55" evidence="11"/>
<evidence type="ECO:0000256" key="10">
    <source>
        <dbReference type="ARBA" id="ARBA00035861"/>
    </source>
</evidence>
<dbReference type="PANTHER" id="PTHR47707">
    <property type="entry name" value="8-OXO-DGTP DIPHOSPHATASE"/>
    <property type="match status" value="1"/>
</dbReference>
<protein>
    <recommendedName>
        <fullName evidence="11">8-oxo-dGTP diphosphatase</fullName>
        <ecNumber evidence="11">3.6.1.55</ecNumber>
    </recommendedName>
</protein>
<comment type="similarity">
    <text evidence="2 12">Belongs to the Nudix hydrolase family.</text>
</comment>
<reference evidence="14" key="1">
    <citation type="journal article" date="2014" name="Int. J. Syst. Evol. Microbiol.">
        <title>Complete genome sequence of Corynebacterium casei LMG S-19264T (=DSM 44701T), isolated from a smear-ripened cheese.</title>
        <authorList>
            <consortium name="US DOE Joint Genome Institute (JGI-PGF)"/>
            <person name="Walter F."/>
            <person name="Albersmeier A."/>
            <person name="Kalinowski J."/>
            <person name="Ruckert C."/>
        </authorList>
    </citation>
    <scope>NUCLEOTIDE SEQUENCE</scope>
    <source>
        <strain evidence="14">NBRC 112290</strain>
    </source>
</reference>
<accession>A0AA37XFU0</accession>
<dbReference type="PROSITE" id="PS51462">
    <property type="entry name" value="NUDIX"/>
    <property type="match status" value="1"/>
</dbReference>
<dbReference type="GO" id="GO:0008413">
    <property type="term" value="F:8-oxo-7,8-dihydroguanosine triphosphate pyrophosphatase activity"/>
    <property type="evidence" value="ECO:0007669"/>
    <property type="project" value="TreeGrafter"/>
</dbReference>
<dbReference type="InterPro" id="IPR000086">
    <property type="entry name" value="NUDIX_hydrolase_dom"/>
</dbReference>
<keyword evidence="3" id="KW-0515">Mutator protein</keyword>
<dbReference type="AlphaFoldDB" id="A0AA37XFU0"/>
<keyword evidence="4" id="KW-0235">DNA replication</keyword>
<dbReference type="CDD" id="cd03425">
    <property type="entry name" value="NUDIX_MutT_NudA_like"/>
    <property type="match status" value="1"/>
</dbReference>
<keyword evidence="5" id="KW-0479">Metal-binding</keyword>
<evidence type="ECO:0000256" key="11">
    <source>
        <dbReference type="ARBA" id="ARBA00038905"/>
    </source>
</evidence>
<dbReference type="GO" id="GO:0046872">
    <property type="term" value="F:metal ion binding"/>
    <property type="evidence" value="ECO:0007669"/>
    <property type="project" value="UniProtKB-KW"/>
</dbReference>
<evidence type="ECO:0000256" key="12">
    <source>
        <dbReference type="RuleBase" id="RU003476"/>
    </source>
</evidence>
<keyword evidence="15" id="KW-1185">Reference proteome</keyword>
<dbReference type="GO" id="GO:0044716">
    <property type="term" value="F:8-oxo-GDP phosphatase activity"/>
    <property type="evidence" value="ECO:0007669"/>
    <property type="project" value="TreeGrafter"/>
</dbReference>
<reference evidence="14" key="2">
    <citation type="submission" date="2023-02" db="EMBL/GenBank/DDBJ databases">
        <authorList>
            <person name="Sun Q."/>
            <person name="Mori K."/>
        </authorList>
    </citation>
    <scope>NUCLEOTIDE SEQUENCE</scope>
    <source>
        <strain evidence="14">NBRC 112290</strain>
    </source>
</reference>
<comment type="catalytic activity">
    <reaction evidence="10">
        <text>8-oxo-dGTP + H2O = 8-oxo-dGMP + diphosphate + H(+)</text>
        <dbReference type="Rhea" id="RHEA:31575"/>
        <dbReference type="ChEBI" id="CHEBI:15377"/>
        <dbReference type="ChEBI" id="CHEBI:15378"/>
        <dbReference type="ChEBI" id="CHEBI:33019"/>
        <dbReference type="ChEBI" id="CHEBI:63224"/>
        <dbReference type="ChEBI" id="CHEBI:77896"/>
        <dbReference type="EC" id="3.6.1.55"/>
    </reaction>
</comment>
<keyword evidence="9" id="KW-0234">DNA repair</keyword>
<evidence type="ECO:0000256" key="3">
    <source>
        <dbReference type="ARBA" id="ARBA00022457"/>
    </source>
</evidence>
<comment type="cofactor">
    <cofactor evidence="1">
        <name>Mg(2+)</name>
        <dbReference type="ChEBI" id="CHEBI:18420"/>
    </cofactor>
</comment>
<evidence type="ECO:0000256" key="2">
    <source>
        <dbReference type="ARBA" id="ARBA00005582"/>
    </source>
</evidence>
<dbReference type="InterPro" id="IPR020476">
    <property type="entry name" value="Nudix_hydrolase"/>
</dbReference>
<evidence type="ECO:0000256" key="5">
    <source>
        <dbReference type="ARBA" id="ARBA00022723"/>
    </source>
</evidence>
<evidence type="ECO:0000313" key="14">
    <source>
        <dbReference type="EMBL" id="GMA32698.1"/>
    </source>
</evidence>
<evidence type="ECO:0000256" key="1">
    <source>
        <dbReference type="ARBA" id="ARBA00001946"/>
    </source>
</evidence>
<name>A0AA37XFU0_9MICO</name>
<dbReference type="InterPro" id="IPR015797">
    <property type="entry name" value="NUDIX_hydrolase-like_dom_sf"/>
</dbReference>
<evidence type="ECO:0000256" key="4">
    <source>
        <dbReference type="ARBA" id="ARBA00022705"/>
    </source>
</evidence>
<dbReference type="Pfam" id="PF00293">
    <property type="entry name" value="NUDIX"/>
    <property type="match status" value="1"/>
</dbReference>
<dbReference type="GO" id="GO:0044715">
    <property type="term" value="F:8-oxo-dGDP phosphatase activity"/>
    <property type="evidence" value="ECO:0007669"/>
    <property type="project" value="TreeGrafter"/>
</dbReference>
<dbReference type="PANTHER" id="PTHR47707:SF1">
    <property type="entry name" value="NUDIX HYDROLASE FAMILY PROTEIN"/>
    <property type="match status" value="1"/>
</dbReference>